<dbReference type="SUPFAM" id="SSF55718">
    <property type="entry name" value="SCP-like"/>
    <property type="match status" value="1"/>
</dbReference>
<dbReference type="SUPFAM" id="SSF55729">
    <property type="entry name" value="Acyl-CoA N-acyltransferases (Nat)"/>
    <property type="match status" value="1"/>
</dbReference>
<evidence type="ECO:0000256" key="2">
    <source>
        <dbReference type="ARBA" id="ARBA00022679"/>
    </source>
</evidence>
<dbReference type="PROSITE" id="PS51186">
    <property type="entry name" value="GNAT"/>
    <property type="match status" value="1"/>
</dbReference>
<dbReference type="Proteomes" id="UP000183530">
    <property type="component" value="Chromosome"/>
</dbReference>
<keyword evidence="3 4" id="KW-0012">Acyltransferase</keyword>
<reference evidence="6 7" key="1">
    <citation type="submission" date="2016-11" db="EMBL/GenBank/DDBJ databases">
        <title>Genome sequencing of Zhihengliuella aestuarii B18 antagonistic to Plasmodiophora brassicae.</title>
        <authorList>
            <person name="Luo Y."/>
        </authorList>
    </citation>
    <scope>NUCLEOTIDE SEQUENCE [LARGE SCALE GENOMIC DNA]</scope>
    <source>
        <strain evidence="6 7">B18</strain>
    </source>
</reference>
<dbReference type="CDD" id="cd04301">
    <property type="entry name" value="NAT_SF"/>
    <property type="match status" value="1"/>
</dbReference>
<feature type="domain" description="N-acetyltransferase" evidence="5">
    <location>
        <begin position="62"/>
        <end position="194"/>
    </location>
</feature>
<dbReference type="Gene3D" id="3.40.630.30">
    <property type="match status" value="2"/>
</dbReference>
<keyword evidence="2 4" id="KW-0808">Transferase</keyword>
<keyword evidence="7" id="KW-1185">Reference proteome</keyword>
<dbReference type="InterPro" id="IPR051554">
    <property type="entry name" value="Acetyltransferase_Eis"/>
</dbReference>
<dbReference type="InterPro" id="IPR016181">
    <property type="entry name" value="Acyl_CoA_acyltransferase"/>
</dbReference>
<sequence length="451" mass="48832">MSESSLQAGASTNGERKVALREGLRLEEFLPEIQADGTPSDRTVGFLNAMRSGFYEKRASAEELRRTGTVYANEPIGFVAVYDDAAQEADEFSYSGSFPIATFGHYEKSFNIGGPELVPAHLITMVTVAASHRRQGILSAMMRHSLDAAVEAGRPVALLTASESAIYGRFGFGIATREAKYELNCAGGLRFKSPSVGTVTNADPSKIGDVAATIFARAHAQNPGSVDRQGTYLEYKTGRWSDDVTVPNRKLRALIYRGPSGEPEGFVTYAFNGWGWKPPTIGIRNFVAASDSAELALWEHLANLDLIEKIVWPKAPMDTSLFYALEDSGALNTVSVDHHLWVRVLDVPRALTSRSWLADGDFSLRVRDRWGYAEGTFVVSIRGGVASVDLVDNPDQAADMELDVATLGALMLGDTSVSQLVRAGLIDVTVPPAKLDALWATAVKPFCNTGF</sequence>
<proteinExistence type="inferred from homology"/>
<dbReference type="Pfam" id="PF13527">
    <property type="entry name" value="Acetyltransf_9"/>
    <property type="match status" value="1"/>
</dbReference>
<dbReference type="RefSeq" id="WP_071893687.1">
    <property type="nucleotide sequence ID" value="NZ_CP018135.1"/>
</dbReference>
<dbReference type="STRING" id="556325.BHE16_03290"/>
<dbReference type="InterPro" id="IPR041380">
    <property type="entry name" value="Acetyltransf_17"/>
</dbReference>
<name>A0A1L2ZMG6_9MICC</name>
<feature type="binding site" evidence="4">
    <location>
        <begin position="126"/>
        <end position="128"/>
    </location>
    <ligand>
        <name>acetyl-CoA</name>
        <dbReference type="ChEBI" id="CHEBI:57288"/>
    </ligand>
</feature>
<protein>
    <recommendedName>
        <fullName evidence="5">N-acetyltransferase domain-containing protein</fullName>
    </recommendedName>
</protein>
<dbReference type="PANTHER" id="PTHR37817">
    <property type="entry name" value="N-ACETYLTRANSFERASE EIS"/>
    <property type="match status" value="1"/>
</dbReference>
<dbReference type="Gene3D" id="3.30.1050.10">
    <property type="entry name" value="SCP2 sterol-binding domain"/>
    <property type="match status" value="1"/>
</dbReference>
<feature type="binding site" evidence="4">
    <location>
        <begin position="134"/>
        <end position="139"/>
    </location>
    <ligand>
        <name>acetyl-CoA</name>
        <dbReference type="ChEBI" id="CHEBI:57288"/>
    </ligand>
</feature>
<feature type="binding site" evidence="4">
    <location>
        <begin position="162"/>
        <end position="163"/>
    </location>
    <ligand>
        <name>acetyl-CoA</name>
        <dbReference type="ChEBI" id="CHEBI:57288"/>
    </ligand>
</feature>
<dbReference type="OrthoDB" id="8399956at2"/>
<evidence type="ECO:0000313" key="6">
    <source>
        <dbReference type="EMBL" id="APF40208.1"/>
    </source>
</evidence>
<dbReference type="EMBL" id="CP018135">
    <property type="protein sequence ID" value="APF40208.1"/>
    <property type="molecule type" value="Genomic_DNA"/>
</dbReference>
<dbReference type="HAMAP" id="MF_01812">
    <property type="entry name" value="Eis"/>
    <property type="match status" value="1"/>
</dbReference>
<dbReference type="InterPro" id="IPR036527">
    <property type="entry name" value="SCP2_sterol-bd_dom_sf"/>
</dbReference>
<feature type="active site" description="Proton acceptor; via carboxylate" evidence="4">
    <location>
        <position position="451"/>
    </location>
</feature>
<dbReference type="Pfam" id="PF17668">
    <property type="entry name" value="Acetyltransf_17"/>
    <property type="match status" value="1"/>
</dbReference>
<dbReference type="PANTHER" id="PTHR37817:SF1">
    <property type="entry name" value="N-ACETYLTRANSFERASE EIS"/>
    <property type="match status" value="1"/>
</dbReference>
<dbReference type="GO" id="GO:0034069">
    <property type="term" value="F:aminoglycoside N-acetyltransferase activity"/>
    <property type="evidence" value="ECO:0007669"/>
    <property type="project" value="TreeGrafter"/>
</dbReference>
<feature type="active site" description="Proton donor" evidence="4">
    <location>
        <position position="167"/>
    </location>
</feature>
<dbReference type="GO" id="GO:0030649">
    <property type="term" value="P:aminoglycoside antibiotic catabolic process"/>
    <property type="evidence" value="ECO:0007669"/>
    <property type="project" value="TreeGrafter"/>
</dbReference>
<comment type="similarity">
    <text evidence="1 4">Belongs to the acetyltransferase Eis family.</text>
</comment>
<accession>A0A1L2ZMG6</accession>
<dbReference type="InterPro" id="IPR000182">
    <property type="entry name" value="GNAT_dom"/>
</dbReference>
<dbReference type="InterPro" id="IPR025559">
    <property type="entry name" value="Eis_dom"/>
</dbReference>
<dbReference type="Pfam" id="PF13530">
    <property type="entry name" value="SCP2_2"/>
    <property type="match status" value="1"/>
</dbReference>
<dbReference type="KEGG" id="nae:BHE16_03290"/>
<evidence type="ECO:0000256" key="1">
    <source>
        <dbReference type="ARBA" id="ARBA00009213"/>
    </source>
</evidence>
<organism evidence="6 7">
    <name type="scientific">Neomicrococcus aestuarii</name>
    <dbReference type="NCBI Taxonomy" id="556325"/>
    <lineage>
        <taxon>Bacteria</taxon>
        <taxon>Bacillati</taxon>
        <taxon>Actinomycetota</taxon>
        <taxon>Actinomycetes</taxon>
        <taxon>Micrococcales</taxon>
        <taxon>Micrococcaceae</taxon>
        <taxon>Neomicrococcus</taxon>
    </lineage>
</organism>
<dbReference type="InterPro" id="IPR022902">
    <property type="entry name" value="NAcTrfase_Eis"/>
</dbReference>
<dbReference type="AlphaFoldDB" id="A0A1L2ZMG6"/>
<evidence type="ECO:0000256" key="3">
    <source>
        <dbReference type="ARBA" id="ARBA00023315"/>
    </source>
</evidence>
<evidence type="ECO:0000313" key="7">
    <source>
        <dbReference type="Proteomes" id="UP000183530"/>
    </source>
</evidence>
<comment type="subunit">
    <text evidence="4">Homohexamer; trimer of dimers.</text>
</comment>
<gene>
    <name evidence="6" type="ORF">BHE16_03290</name>
</gene>
<evidence type="ECO:0000256" key="4">
    <source>
        <dbReference type="HAMAP-Rule" id="MF_01812"/>
    </source>
</evidence>
<evidence type="ECO:0000259" key="5">
    <source>
        <dbReference type="PROSITE" id="PS51186"/>
    </source>
</evidence>